<name>A0ABN8HU98_9NEOP</name>
<gene>
    <name evidence="1" type="ORF">IPOD504_LOCUS1931</name>
</gene>
<keyword evidence="2" id="KW-1185">Reference proteome</keyword>
<dbReference type="EMBL" id="OW152823">
    <property type="protein sequence ID" value="CAH2039733.1"/>
    <property type="molecule type" value="Genomic_DNA"/>
</dbReference>
<dbReference type="Proteomes" id="UP000837857">
    <property type="component" value="Chromosome 11"/>
</dbReference>
<reference evidence="1" key="1">
    <citation type="submission" date="2022-03" db="EMBL/GenBank/DDBJ databases">
        <authorList>
            <person name="Martin H S."/>
        </authorList>
    </citation>
    <scope>NUCLEOTIDE SEQUENCE</scope>
</reference>
<accession>A0ABN8HU98</accession>
<proteinExistence type="predicted"/>
<evidence type="ECO:0000313" key="2">
    <source>
        <dbReference type="Proteomes" id="UP000837857"/>
    </source>
</evidence>
<evidence type="ECO:0000313" key="1">
    <source>
        <dbReference type="EMBL" id="CAH2039733.1"/>
    </source>
</evidence>
<protein>
    <submittedName>
        <fullName evidence="1">Uncharacterized protein</fullName>
    </submittedName>
</protein>
<feature type="non-terminal residue" evidence="1">
    <location>
        <position position="128"/>
    </location>
</feature>
<organism evidence="1 2">
    <name type="scientific">Iphiclides podalirius</name>
    <name type="common">scarce swallowtail</name>
    <dbReference type="NCBI Taxonomy" id="110791"/>
    <lineage>
        <taxon>Eukaryota</taxon>
        <taxon>Metazoa</taxon>
        <taxon>Ecdysozoa</taxon>
        <taxon>Arthropoda</taxon>
        <taxon>Hexapoda</taxon>
        <taxon>Insecta</taxon>
        <taxon>Pterygota</taxon>
        <taxon>Neoptera</taxon>
        <taxon>Endopterygota</taxon>
        <taxon>Lepidoptera</taxon>
        <taxon>Glossata</taxon>
        <taxon>Ditrysia</taxon>
        <taxon>Papilionoidea</taxon>
        <taxon>Papilionidae</taxon>
        <taxon>Papilioninae</taxon>
        <taxon>Iphiclides</taxon>
    </lineage>
</organism>
<sequence>MILNWPQLKAVCFFIDFLSCKSSGRAALLHQKKQHLNSSRTSKTKFDFQKCPETGTIVAVEAVVPDMAAMDLSLEVVVVEEVDLVIVVVDLEVARKNFLVDKTCVDRIGTRCLFNRSIKTSTIHPQKF</sequence>